<dbReference type="EMBL" id="CAKKNE010000006">
    <property type="protein sequence ID" value="CAH0379154.1"/>
    <property type="molecule type" value="Genomic_DNA"/>
</dbReference>
<dbReference type="GO" id="GO:0071555">
    <property type="term" value="P:cell wall organization"/>
    <property type="evidence" value="ECO:0007669"/>
    <property type="project" value="UniProtKB-KW"/>
</dbReference>
<keyword evidence="4" id="KW-0378">Hydrolase</keyword>
<name>A0A7S4E4A1_9STRA</name>
<keyword evidence="5" id="KW-0119">Carbohydrate metabolism</keyword>
<organism evidence="11">
    <name type="scientific">Pelagomonas calceolata</name>
    <dbReference type="NCBI Taxonomy" id="35677"/>
    <lineage>
        <taxon>Eukaryota</taxon>
        <taxon>Sar</taxon>
        <taxon>Stramenopiles</taxon>
        <taxon>Ochrophyta</taxon>
        <taxon>Pelagophyceae</taxon>
        <taxon>Pelagomonadales</taxon>
        <taxon>Pelagomonadaceae</taxon>
        <taxon>Pelagomonas</taxon>
    </lineage>
</organism>
<keyword evidence="9" id="KW-1133">Transmembrane helix</keyword>
<dbReference type="PANTHER" id="PTHR31983:SF0">
    <property type="entry name" value="GLUCAN ENDO-1,3-BETA-D-GLUCOSIDASE 2"/>
    <property type="match status" value="1"/>
</dbReference>
<dbReference type="Pfam" id="PF17652">
    <property type="entry name" value="Glyco_hydro81C"/>
    <property type="match status" value="1"/>
</dbReference>
<dbReference type="GO" id="GO:0052861">
    <property type="term" value="F:endo-1,3(4)-beta-glucanase activity"/>
    <property type="evidence" value="ECO:0007669"/>
    <property type="project" value="InterPro"/>
</dbReference>
<keyword evidence="8" id="KW-0624">Polysaccharide degradation</keyword>
<evidence type="ECO:0000313" key="11">
    <source>
        <dbReference type="EMBL" id="CAE0689231.1"/>
    </source>
</evidence>
<dbReference type="InterPro" id="IPR040720">
    <property type="entry name" value="GH81_C"/>
</dbReference>
<dbReference type="GO" id="GO:0042973">
    <property type="term" value="F:glucan endo-1,3-beta-D-glucosidase activity"/>
    <property type="evidence" value="ECO:0007669"/>
    <property type="project" value="UniProtKB-EC"/>
</dbReference>
<evidence type="ECO:0000256" key="7">
    <source>
        <dbReference type="ARBA" id="ARBA00023316"/>
    </source>
</evidence>
<evidence type="ECO:0000259" key="10">
    <source>
        <dbReference type="Pfam" id="PF17652"/>
    </source>
</evidence>
<evidence type="ECO:0000313" key="13">
    <source>
        <dbReference type="Proteomes" id="UP000789595"/>
    </source>
</evidence>
<dbReference type="AlphaFoldDB" id="A0A7S4E4A1"/>
<reference evidence="11" key="1">
    <citation type="submission" date="2021-01" db="EMBL/GenBank/DDBJ databases">
        <authorList>
            <person name="Corre E."/>
            <person name="Pelletier E."/>
            <person name="Niang G."/>
            <person name="Scheremetjew M."/>
            <person name="Finn R."/>
            <person name="Kale V."/>
            <person name="Holt S."/>
            <person name="Cochrane G."/>
            <person name="Meng A."/>
            <person name="Brown T."/>
            <person name="Cohen L."/>
        </authorList>
    </citation>
    <scope>NUCLEOTIDE SEQUENCE</scope>
    <source>
        <strain evidence="11">CCMP1756</strain>
    </source>
</reference>
<evidence type="ECO:0000256" key="5">
    <source>
        <dbReference type="ARBA" id="ARBA00023277"/>
    </source>
</evidence>
<evidence type="ECO:0000256" key="9">
    <source>
        <dbReference type="SAM" id="Phobius"/>
    </source>
</evidence>
<dbReference type="Gene3D" id="2.70.98.30">
    <property type="entry name" value="Golgi alpha-mannosidase II, domain 4"/>
    <property type="match status" value="1"/>
</dbReference>
<dbReference type="PROSITE" id="PS52008">
    <property type="entry name" value="GH81"/>
    <property type="match status" value="1"/>
</dbReference>
<evidence type="ECO:0000256" key="4">
    <source>
        <dbReference type="ARBA" id="ARBA00022801"/>
    </source>
</evidence>
<dbReference type="OrthoDB" id="4473401at2759"/>
<dbReference type="GO" id="GO:0000272">
    <property type="term" value="P:polysaccharide catabolic process"/>
    <property type="evidence" value="ECO:0007669"/>
    <property type="project" value="UniProtKB-KW"/>
</dbReference>
<comment type="similarity">
    <text evidence="2">Belongs to the glycosyl hydrolase 81 family.</text>
</comment>
<keyword evidence="9" id="KW-0472">Membrane</keyword>
<evidence type="ECO:0000256" key="3">
    <source>
        <dbReference type="ARBA" id="ARBA00012780"/>
    </source>
</evidence>
<evidence type="ECO:0000256" key="2">
    <source>
        <dbReference type="ARBA" id="ARBA00010730"/>
    </source>
</evidence>
<reference evidence="12" key="2">
    <citation type="submission" date="2021-11" db="EMBL/GenBank/DDBJ databases">
        <authorList>
            <consortium name="Genoscope - CEA"/>
            <person name="William W."/>
        </authorList>
    </citation>
    <scope>NUCLEOTIDE SEQUENCE</scope>
</reference>
<dbReference type="InterPro" id="IPR005200">
    <property type="entry name" value="Endo-beta-glucanase"/>
</dbReference>
<dbReference type="Proteomes" id="UP000789595">
    <property type="component" value="Unassembled WGS sequence"/>
</dbReference>
<feature type="domain" description="Glycosyl hydrolase family 81 C-terminal" evidence="10">
    <location>
        <begin position="388"/>
        <end position="753"/>
    </location>
</feature>
<keyword evidence="13" id="KW-1185">Reference proteome</keyword>
<feature type="transmembrane region" description="Helical" evidence="9">
    <location>
        <begin position="12"/>
        <end position="30"/>
    </location>
</feature>
<dbReference type="EC" id="3.2.1.39" evidence="3"/>
<comment type="catalytic activity">
    <reaction evidence="1">
        <text>Hydrolysis of (1-&gt;3)-beta-D-glucosidic linkages in (1-&gt;3)-beta-D-glucans.</text>
        <dbReference type="EC" id="3.2.1.39"/>
    </reaction>
</comment>
<dbReference type="EMBL" id="HBIW01005651">
    <property type="protein sequence ID" value="CAE0689231.1"/>
    <property type="molecule type" value="Transcribed_RNA"/>
</dbReference>
<protein>
    <recommendedName>
        <fullName evidence="3">glucan endo-1,3-beta-D-glucosidase</fullName>
        <ecNumber evidence="3">3.2.1.39</ecNumber>
    </recommendedName>
</protein>
<evidence type="ECO:0000313" key="12">
    <source>
        <dbReference type="EMBL" id="CAH0379154.1"/>
    </source>
</evidence>
<keyword evidence="7" id="KW-0961">Cell wall biogenesis/degradation</keyword>
<evidence type="ECO:0000256" key="6">
    <source>
        <dbReference type="ARBA" id="ARBA00023295"/>
    </source>
</evidence>
<evidence type="ECO:0000256" key="1">
    <source>
        <dbReference type="ARBA" id="ARBA00000382"/>
    </source>
</evidence>
<sequence>MHDAAEQPRRRWLVHLAAVQACLVLAVVTLRRQPRPAAELLQHSLHPRELGYRTAKKRSGRAPGAALTTHLRGPLPTNAWWLDLARSDADDAAAAAYAVPYLFEKTGRGLRASPTRLQASPDSVLTLHDARSGLVLGTTEKMGPAVVKRAGELGVVLAWKGALAPVTRGTAFLTMRYERATPSIYSGAPLHRQARGNITIDGRSAACDGAPMHVDHVIEVVTDADHRWAVYADAPLQVTCTSDGSLEIRGKTPQTLTLRAALLTACAYGTSSTGGCADDGAVRAERLKQNRALFAGAAARASAPSASSASDVAWELHDDHALVDFSFPHDGADVFYALDQHVGWGALTPAGPCVDSLHGTACPVIGKVWRMRVPLGPAPSLKAGRPMSNKDRRAIRDALKADASRKLPAYYARGAGDTYFSGKELARRARLVVIADEVDDADTASLLAAEVLAALRNWLNPKNAETPFLYDEQWGGLVSCGCDFDESSQRCTNNPQKDECPNLDACGADFGNGFYNDHHFHYGYFAYAAAVACEFAVCSKEDKERFLLLARDYANPQSDDFVAARHKDWFLGHSWASGTCEPANPNGRNQESSSEAVHAYEASYLLASRLGDRHLQQASRLYAATEVDAAQRYWHAATSSQVPRAYERPVVGMRWSTLAQFGTWFGGDPVFAYGIQLIPLTPYAEVRDSTAFSRALLPFYERDCDKVCEDEGWSISMIGLKAAAGDRAGAWDAALALDGKAFDQAGGDGHSRSNLLYWIATRDPGLEKMATPVPTSHVVSPAPVASPVPDCVDGPGRAAAKACPATAPHVCYAGPAKGGCARAPWSRTDCARSCKRPKGFD</sequence>
<keyword evidence="6" id="KW-0326">Glycosidase</keyword>
<keyword evidence="9" id="KW-0812">Transmembrane</keyword>
<gene>
    <name evidence="11" type="ORF">PCAL00307_LOCUS4665</name>
    <name evidence="12" type="ORF">PECAL_6P07560</name>
</gene>
<proteinExistence type="inferred from homology"/>
<dbReference type="PANTHER" id="PTHR31983">
    <property type="entry name" value="ENDO-1,3(4)-BETA-GLUCANASE 1"/>
    <property type="match status" value="1"/>
</dbReference>
<evidence type="ECO:0000256" key="8">
    <source>
        <dbReference type="ARBA" id="ARBA00023326"/>
    </source>
</evidence>
<accession>A0A7S4E4A1</accession>